<evidence type="ECO:0000256" key="1">
    <source>
        <dbReference type="SAM" id="Phobius"/>
    </source>
</evidence>
<organism evidence="2 3">
    <name type="scientific">Phycomyces blakesleeanus (strain ATCC 8743b / DSM 1359 / FGSC 10004 / NBRC 33097 / NRRL 1555)</name>
    <dbReference type="NCBI Taxonomy" id="763407"/>
    <lineage>
        <taxon>Eukaryota</taxon>
        <taxon>Fungi</taxon>
        <taxon>Fungi incertae sedis</taxon>
        <taxon>Mucoromycota</taxon>
        <taxon>Mucoromycotina</taxon>
        <taxon>Mucoromycetes</taxon>
        <taxon>Mucorales</taxon>
        <taxon>Phycomycetaceae</taxon>
        <taxon>Phycomyces</taxon>
    </lineage>
</organism>
<accession>A0A167MIB7</accession>
<dbReference type="AlphaFoldDB" id="A0A167MIB7"/>
<protein>
    <submittedName>
        <fullName evidence="2">Uncharacterized protein</fullName>
    </submittedName>
</protein>
<evidence type="ECO:0000313" key="3">
    <source>
        <dbReference type="Proteomes" id="UP000077315"/>
    </source>
</evidence>
<dbReference type="RefSeq" id="XP_018290959.1">
    <property type="nucleotide sequence ID" value="XM_018441405.1"/>
</dbReference>
<sequence length="138" mass="15548">MVKHIFSLSFLWIFIVFLLLLNIDPYNSVRNGPHIDQNIIIPKLLVKIVSDLNVTGNLTKNFAIMSQVQEKNGLYSTACIQPVTTPCLCWLKTYRNVLLVRDVGFPVSRYLDTIVGLLDNGEDSDICLNYPSKPHVAA</sequence>
<keyword evidence="1" id="KW-0472">Membrane</keyword>
<evidence type="ECO:0000313" key="2">
    <source>
        <dbReference type="EMBL" id="OAD72919.1"/>
    </source>
</evidence>
<keyword evidence="3" id="KW-1185">Reference proteome</keyword>
<dbReference type="EMBL" id="KV440982">
    <property type="protein sequence ID" value="OAD72919.1"/>
    <property type="molecule type" value="Genomic_DNA"/>
</dbReference>
<feature type="transmembrane region" description="Helical" evidence="1">
    <location>
        <begin position="6"/>
        <end position="23"/>
    </location>
</feature>
<keyword evidence="1" id="KW-1133">Transmembrane helix</keyword>
<name>A0A167MIB7_PHYB8</name>
<dbReference type="Proteomes" id="UP000077315">
    <property type="component" value="Unassembled WGS sequence"/>
</dbReference>
<dbReference type="VEuPathDB" id="FungiDB:PHYBLDRAFT_65153"/>
<dbReference type="InParanoid" id="A0A167MIB7"/>
<reference evidence="3" key="1">
    <citation type="submission" date="2015-06" db="EMBL/GenBank/DDBJ databases">
        <title>Expansion of signal transduction pathways in fungi by whole-genome duplication.</title>
        <authorList>
            <consortium name="DOE Joint Genome Institute"/>
            <person name="Corrochano L.M."/>
            <person name="Kuo A."/>
            <person name="Marcet-Houben M."/>
            <person name="Polaino S."/>
            <person name="Salamov A."/>
            <person name="Villalobos J.M."/>
            <person name="Alvarez M.I."/>
            <person name="Avalos J."/>
            <person name="Benito E.P."/>
            <person name="Benoit I."/>
            <person name="Burger G."/>
            <person name="Camino L.P."/>
            <person name="Canovas D."/>
            <person name="Cerda-Olmedo E."/>
            <person name="Cheng J.-F."/>
            <person name="Dominguez A."/>
            <person name="Elias M."/>
            <person name="Eslava A.P."/>
            <person name="Glaser F."/>
            <person name="Grimwood J."/>
            <person name="Gutierrez G."/>
            <person name="Heitman J."/>
            <person name="Henrissat B."/>
            <person name="Iturriaga E.A."/>
            <person name="Lang B.F."/>
            <person name="Lavin J.L."/>
            <person name="Lee S."/>
            <person name="Li W."/>
            <person name="Lindquist E."/>
            <person name="Lopez-Garcia S."/>
            <person name="Luque E.M."/>
            <person name="Marcos A.T."/>
            <person name="Martin J."/>
            <person name="McCluskey K."/>
            <person name="Medina H.R."/>
            <person name="Miralles-Duran A."/>
            <person name="Miyazaki A."/>
            <person name="Munoz-Torres E."/>
            <person name="Oguiza J.A."/>
            <person name="Ohm R."/>
            <person name="Olmedo M."/>
            <person name="Orejas M."/>
            <person name="Ortiz-Castellanos L."/>
            <person name="Pisabarro A.G."/>
            <person name="Rodriguez-Romero J."/>
            <person name="Ruiz-Herrera J."/>
            <person name="Ruiz-Vazquez R."/>
            <person name="Sanz C."/>
            <person name="Schackwitz W."/>
            <person name="Schmutz J."/>
            <person name="Shahriari M."/>
            <person name="Shelest E."/>
            <person name="Silva-Franco F."/>
            <person name="Soanes D."/>
            <person name="Syed K."/>
            <person name="Tagua V.G."/>
            <person name="Talbot N.J."/>
            <person name="Thon M."/>
            <person name="De vries R.P."/>
            <person name="Wiebenga A."/>
            <person name="Yadav J.S."/>
            <person name="Braun E.L."/>
            <person name="Baker S."/>
            <person name="Garre V."/>
            <person name="Horwitz B."/>
            <person name="Torres-Martinez S."/>
            <person name="Idnurm A."/>
            <person name="Herrera-Estrella A."/>
            <person name="Gabaldon T."/>
            <person name="Grigoriev I.V."/>
        </authorList>
    </citation>
    <scope>NUCLEOTIDE SEQUENCE [LARGE SCALE GENOMIC DNA]</scope>
    <source>
        <strain evidence="3">NRRL 1555(-)</strain>
    </source>
</reference>
<proteinExistence type="predicted"/>
<dbReference type="GeneID" id="29002311"/>
<gene>
    <name evidence="2" type="ORF">PHYBLDRAFT_65153</name>
</gene>
<keyword evidence="1" id="KW-0812">Transmembrane</keyword>